<dbReference type="RefSeq" id="WP_014403872.1">
    <property type="nucleotide sequence ID" value="NC_017033.1"/>
</dbReference>
<dbReference type="InterPro" id="IPR011650">
    <property type="entry name" value="Peptidase_M20_dimer"/>
</dbReference>
<dbReference type="GO" id="GO:0046872">
    <property type="term" value="F:metal ion binding"/>
    <property type="evidence" value="ECO:0007669"/>
    <property type="project" value="UniProtKB-KW"/>
</dbReference>
<dbReference type="AlphaFoldDB" id="H8L6Q3"/>
<reference evidence="5" key="1">
    <citation type="submission" date="2012-02" db="EMBL/GenBank/DDBJ databases">
        <title>The complete genome of Frateuria aurantia DSM 6220.</title>
        <authorList>
            <consortium name="US DOE Joint Genome Institute (JGI-PGF)"/>
            <person name="Lucas S."/>
            <person name="Copeland A."/>
            <person name="Lapidus A."/>
            <person name="Glavina del Rio T."/>
            <person name="Dalin E."/>
            <person name="Tice H."/>
            <person name="Bruce D."/>
            <person name="Goodwin L."/>
            <person name="Pitluck S."/>
            <person name="Peters L."/>
            <person name="Ovchinnikova G."/>
            <person name="Teshima H."/>
            <person name="Kyrpides N."/>
            <person name="Mavromatis K."/>
            <person name="Ivanova N."/>
            <person name="Brettin T."/>
            <person name="Detter J.C."/>
            <person name="Han C."/>
            <person name="Larimer F."/>
            <person name="Land M."/>
            <person name="Hauser L."/>
            <person name="Markowitz V."/>
            <person name="Cheng J.-F."/>
            <person name="Hugenholtz P."/>
            <person name="Woyke T."/>
            <person name="Wu D."/>
            <person name="Brambilla E."/>
            <person name="Klenk H.-P."/>
            <person name="Eisen J.A."/>
        </authorList>
    </citation>
    <scope>NUCLEOTIDE SEQUENCE</scope>
    <source>
        <strain evidence="5">DSM 6220</strain>
    </source>
</reference>
<dbReference type="STRING" id="767434.Fraau_2510"/>
<dbReference type="Gene3D" id="3.40.630.10">
    <property type="entry name" value="Zn peptidases"/>
    <property type="match status" value="1"/>
</dbReference>
<evidence type="ECO:0000256" key="3">
    <source>
        <dbReference type="ARBA" id="ARBA00022801"/>
    </source>
</evidence>
<dbReference type="Proteomes" id="UP000005234">
    <property type="component" value="Chromosome"/>
</dbReference>
<evidence type="ECO:0000256" key="1">
    <source>
        <dbReference type="ARBA" id="ARBA00022670"/>
    </source>
</evidence>
<dbReference type="Pfam" id="PF01546">
    <property type="entry name" value="Peptidase_M20"/>
    <property type="match status" value="1"/>
</dbReference>
<dbReference type="PANTHER" id="PTHR43270:SF4">
    <property type="entry name" value="CARNOSINE DIPEPTIDASE 2, ISOFORM A"/>
    <property type="match status" value="1"/>
</dbReference>
<keyword evidence="6" id="KW-1185">Reference proteome</keyword>
<accession>H8L6Q3</accession>
<keyword evidence="3" id="KW-0378">Hydrolase</keyword>
<gene>
    <name evidence="5" type="ordered locus">Fraau_2510</name>
</gene>
<evidence type="ECO:0000259" key="4">
    <source>
        <dbReference type="Pfam" id="PF07687"/>
    </source>
</evidence>
<dbReference type="InterPro" id="IPR051458">
    <property type="entry name" value="Cyt/Met_Dipeptidase"/>
</dbReference>
<keyword evidence="1" id="KW-0645">Protease</keyword>
<dbReference type="HOGENOM" id="CLU_029469_0_0_6"/>
<dbReference type="GO" id="GO:0006508">
    <property type="term" value="P:proteolysis"/>
    <property type="evidence" value="ECO:0007669"/>
    <property type="project" value="UniProtKB-KW"/>
</dbReference>
<organism evidence="5 6">
    <name type="scientific">Frateuria aurantia (strain ATCC 33424 / DSM 6220 / KCTC 2777 / LMG 1558 / NBRC 3245 / NCIMB 13370)</name>
    <name type="common">Acetobacter aurantius</name>
    <dbReference type="NCBI Taxonomy" id="767434"/>
    <lineage>
        <taxon>Bacteria</taxon>
        <taxon>Pseudomonadati</taxon>
        <taxon>Pseudomonadota</taxon>
        <taxon>Gammaproteobacteria</taxon>
        <taxon>Lysobacterales</taxon>
        <taxon>Rhodanobacteraceae</taxon>
        <taxon>Frateuria</taxon>
    </lineage>
</organism>
<dbReference type="CDD" id="cd05682">
    <property type="entry name" value="M20_dipept_dapE"/>
    <property type="match status" value="1"/>
</dbReference>
<sequence>MDRTRLSQSITQLWDAEIVPQLMDYIRIPNRSPMFDRDWKAHGHMDRAVQQLAGWARGKLAAWPEARLEVIELEGRTPLIYIEVPGQTDDTVLLYGHLDKQPEMSGWSEGLGPWAPVLRGDKLYGRGGADDGYAIFGSLAALLALREQGVAHARCVILIEACEESGSYDLPFYVDHLAARIGHPSLVVCLDSGCGNYDQLWLTTSLRGLVGGSLQVEVLTEGVHSGDASGIVPSSFRIVRELLSRLEDASTGTIKPEVLQVEIPEQRRQQARRVAEVLGSEVYDKFPRVEGLTPVTEDLAELVLNRTWRPQLSITGVDGLPSLELAGNVLRPKTALKLSLRLPPTLDASEAGDWIKAELERDPPYGAKVHFELEKDGSGWHAPALSPWLEAAVDEASLAYFNAPAMYQGEGGSIPFMGMLGEKFPQAQFLITGVLGPHSNAHGPNEFLHIPTGKKLTMVVADVIARHGRQGHADA</sequence>
<dbReference type="KEGG" id="fau:Fraau_2510"/>
<protein>
    <submittedName>
        <fullName evidence="5">Acetylornithine deacetylase/succinyldiaminopimelate desuccinylase-like deacylase</fullName>
    </submittedName>
</protein>
<dbReference type="Gene3D" id="3.30.70.360">
    <property type="match status" value="1"/>
</dbReference>
<name>H8L6Q3_FRAAD</name>
<dbReference type="MEROPS" id="M20.A18"/>
<feature type="domain" description="Peptidase M20 dimerisation" evidence="4">
    <location>
        <begin position="205"/>
        <end position="363"/>
    </location>
</feature>
<keyword evidence="2" id="KW-0479">Metal-binding</keyword>
<dbReference type="SUPFAM" id="SSF53187">
    <property type="entry name" value="Zn-dependent exopeptidases"/>
    <property type="match status" value="1"/>
</dbReference>
<dbReference type="GO" id="GO:0008233">
    <property type="term" value="F:peptidase activity"/>
    <property type="evidence" value="ECO:0007669"/>
    <property type="project" value="UniProtKB-KW"/>
</dbReference>
<proteinExistence type="predicted"/>
<dbReference type="PANTHER" id="PTHR43270">
    <property type="entry name" value="BETA-ALA-HIS DIPEPTIDASE"/>
    <property type="match status" value="1"/>
</dbReference>
<evidence type="ECO:0000256" key="2">
    <source>
        <dbReference type="ARBA" id="ARBA00022723"/>
    </source>
</evidence>
<dbReference type="EMBL" id="CP003350">
    <property type="protein sequence ID" value="AFC86869.1"/>
    <property type="molecule type" value="Genomic_DNA"/>
</dbReference>
<evidence type="ECO:0000313" key="6">
    <source>
        <dbReference type="Proteomes" id="UP000005234"/>
    </source>
</evidence>
<dbReference type="InterPro" id="IPR002933">
    <property type="entry name" value="Peptidase_M20"/>
</dbReference>
<dbReference type="OrthoDB" id="9761532at2"/>
<dbReference type="eggNOG" id="COG0624">
    <property type="taxonomic scope" value="Bacteria"/>
</dbReference>
<dbReference type="Pfam" id="PF07687">
    <property type="entry name" value="M20_dimer"/>
    <property type="match status" value="1"/>
</dbReference>
<evidence type="ECO:0000313" key="5">
    <source>
        <dbReference type="EMBL" id="AFC86869.1"/>
    </source>
</evidence>